<keyword evidence="2" id="KW-0732">Signal</keyword>
<evidence type="ECO:0000256" key="1">
    <source>
        <dbReference type="SAM" id="MobiDB-lite"/>
    </source>
</evidence>
<protein>
    <submittedName>
        <fullName evidence="3">OsmC-like protein</fullName>
    </submittedName>
</protein>
<proteinExistence type="predicted"/>
<evidence type="ECO:0000256" key="2">
    <source>
        <dbReference type="SAM" id="SignalP"/>
    </source>
</evidence>
<dbReference type="PANTHER" id="PTHR35399">
    <property type="entry name" value="SLR8030 PROTEIN"/>
    <property type="match status" value="1"/>
</dbReference>
<comment type="caution">
    <text evidence="3">The sequence shown here is derived from an EMBL/GenBank/DDBJ whole genome shotgun (WGS) entry which is preliminary data.</text>
</comment>
<feature type="signal peptide" evidence="2">
    <location>
        <begin position="1"/>
        <end position="26"/>
    </location>
</feature>
<keyword evidence="4" id="KW-1185">Reference proteome</keyword>
<name>A0A9N8DQ88_9STRA</name>
<dbReference type="EMBL" id="CAICTM010000206">
    <property type="protein sequence ID" value="CAB9504740.1"/>
    <property type="molecule type" value="Genomic_DNA"/>
</dbReference>
<organism evidence="3 4">
    <name type="scientific">Seminavis robusta</name>
    <dbReference type="NCBI Taxonomy" id="568900"/>
    <lineage>
        <taxon>Eukaryota</taxon>
        <taxon>Sar</taxon>
        <taxon>Stramenopiles</taxon>
        <taxon>Ochrophyta</taxon>
        <taxon>Bacillariophyta</taxon>
        <taxon>Bacillariophyceae</taxon>
        <taxon>Bacillariophycidae</taxon>
        <taxon>Naviculales</taxon>
        <taxon>Naviculaceae</taxon>
        <taxon>Seminavis</taxon>
    </lineage>
</organism>
<dbReference type="PANTHER" id="PTHR35399:SF2">
    <property type="entry name" value="DUF839 DOMAIN-CONTAINING PROTEIN"/>
    <property type="match status" value="1"/>
</dbReference>
<dbReference type="AlphaFoldDB" id="A0A9N8DQ88"/>
<dbReference type="OrthoDB" id="42504at2759"/>
<sequence length="645" mass="69631">MASIAARQVFAIALFLLATRPAVVMGVRFVKERNQEATRRNLFADKIGRGTRGGAAGAAKGLGEYVPMRARVGTTVPSAAPVPTVAPVPTASPTNFTNQLTGCSFMEDDGSVVTFDEGESMGSYSTLAGCDNGNPDDFPCLCAADEPGQTFCPYCVFRDAFDDNLCQQDGSLVQFISSETNALTECSCSIMVEQVGDRFDVTFQYTIDSTCEEVTPEPTTTPTTSPTSESTTASPTTAPVTDAPTGPPTDPTFVMGRLNKVENDLTLSEGLNSRIIAKAFEPLTYATGVNSTINFHRRPSGGDTFEDTRRNSAGGFRNPGGWVYVSSSDAPSGNGGVGALTFDRNGELVNYQMVLDGTSANSNGGRTPWGSWVSGERDLASLGGKIYQVDPMGVREASSNIAWTGDGGAWEGFTYRWDSPQDIPTFYMSEDFVFGAIRRFTPSEINTVDPWLMLEDVEGDLSFLVLQPDTDASSGTFTWTSEIQIARGNAAQNYPEAQGIDVEDNILSFVCRGIRQLYQLDLDEGTYNRTSTTQGLMEGEPNEIRYATANNGETTLLYMTEADGRRSGIHARDDEDGIIYTVLEGFLQPLTAGFALSPNGKHMYVSFKRDGTVFEITRDDGLSFFDTITFEATDAVSAMRVILGH</sequence>
<reference evidence="3" key="1">
    <citation type="submission" date="2020-06" db="EMBL/GenBank/DDBJ databases">
        <authorList>
            <consortium name="Plant Systems Biology data submission"/>
        </authorList>
    </citation>
    <scope>NUCLEOTIDE SEQUENCE</scope>
    <source>
        <strain evidence="3">D6</strain>
    </source>
</reference>
<dbReference type="Proteomes" id="UP001153069">
    <property type="component" value="Unassembled WGS sequence"/>
</dbReference>
<feature type="compositionally biased region" description="Low complexity" evidence="1">
    <location>
        <begin position="216"/>
        <end position="244"/>
    </location>
</feature>
<evidence type="ECO:0000313" key="4">
    <source>
        <dbReference type="Proteomes" id="UP001153069"/>
    </source>
</evidence>
<feature type="region of interest" description="Disordered" evidence="1">
    <location>
        <begin position="212"/>
        <end position="248"/>
    </location>
</feature>
<dbReference type="SUPFAM" id="SSF63825">
    <property type="entry name" value="YWTD domain"/>
    <property type="match status" value="1"/>
</dbReference>
<accession>A0A9N8DQ88</accession>
<gene>
    <name evidence="3" type="ORF">SEMRO_207_G086740.1</name>
</gene>
<feature type="chain" id="PRO_5040225153" evidence="2">
    <location>
        <begin position="27"/>
        <end position="645"/>
    </location>
</feature>
<evidence type="ECO:0000313" key="3">
    <source>
        <dbReference type="EMBL" id="CAB9504740.1"/>
    </source>
</evidence>